<organism evidence="2 3">
    <name type="scientific">Tropilaelaps mercedesae</name>
    <dbReference type="NCBI Taxonomy" id="418985"/>
    <lineage>
        <taxon>Eukaryota</taxon>
        <taxon>Metazoa</taxon>
        <taxon>Ecdysozoa</taxon>
        <taxon>Arthropoda</taxon>
        <taxon>Chelicerata</taxon>
        <taxon>Arachnida</taxon>
        <taxon>Acari</taxon>
        <taxon>Parasitiformes</taxon>
        <taxon>Mesostigmata</taxon>
        <taxon>Gamasina</taxon>
        <taxon>Dermanyssoidea</taxon>
        <taxon>Laelapidae</taxon>
        <taxon>Tropilaelaps</taxon>
    </lineage>
</organism>
<accession>A0A1V9X788</accession>
<gene>
    <name evidence="2" type="ORF">BIW11_12284</name>
</gene>
<dbReference type="EMBL" id="MNPL01021234">
    <property type="protein sequence ID" value="OQR69397.1"/>
    <property type="molecule type" value="Genomic_DNA"/>
</dbReference>
<dbReference type="InParanoid" id="A0A1V9X788"/>
<keyword evidence="3" id="KW-1185">Reference proteome</keyword>
<dbReference type="AlphaFoldDB" id="A0A1V9X788"/>
<reference evidence="2 3" key="1">
    <citation type="journal article" date="2017" name="Gigascience">
        <title>Draft genome of the honey bee ectoparasitic mite, Tropilaelaps mercedesae, is shaped by the parasitic life history.</title>
        <authorList>
            <person name="Dong X."/>
            <person name="Armstrong S.D."/>
            <person name="Xia D."/>
            <person name="Makepeace B.L."/>
            <person name="Darby A.C."/>
            <person name="Kadowaki T."/>
        </authorList>
    </citation>
    <scope>NUCLEOTIDE SEQUENCE [LARGE SCALE GENOMIC DNA]</scope>
    <source>
        <strain evidence="2">Wuxi-XJTLU</strain>
    </source>
</reference>
<comment type="caution">
    <text evidence="2">The sequence shown here is derived from an EMBL/GenBank/DDBJ whole genome shotgun (WGS) entry which is preliminary data.</text>
</comment>
<evidence type="ECO:0000313" key="2">
    <source>
        <dbReference type="EMBL" id="OQR69397.1"/>
    </source>
</evidence>
<name>A0A1V9X788_9ACAR</name>
<protein>
    <submittedName>
        <fullName evidence="2">Testis-expressed sequence 9 protein-like</fullName>
    </submittedName>
</protein>
<sequence>MDSDQQQMASGQSGNRSASDLEAELSRCQTELQILRSSLDDSGARDRGLTELLDKVQCL</sequence>
<feature type="compositionally biased region" description="Polar residues" evidence="1">
    <location>
        <begin position="1"/>
        <end position="18"/>
    </location>
</feature>
<evidence type="ECO:0000256" key="1">
    <source>
        <dbReference type="SAM" id="MobiDB-lite"/>
    </source>
</evidence>
<feature type="region of interest" description="Disordered" evidence="1">
    <location>
        <begin position="1"/>
        <end position="24"/>
    </location>
</feature>
<evidence type="ECO:0000313" key="3">
    <source>
        <dbReference type="Proteomes" id="UP000192247"/>
    </source>
</evidence>
<proteinExistence type="predicted"/>
<dbReference type="Proteomes" id="UP000192247">
    <property type="component" value="Unassembled WGS sequence"/>
</dbReference>